<comment type="caution">
    <text evidence="1">The sequence shown here is derived from an EMBL/GenBank/DDBJ whole genome shotgun (WGS) entry which is preliminary data.</text>
</comment>
<organism evidence="1 2">
    <name type="scientific">Mycolicibacterium iranicum</name>
    <name type="common">Mycobacterium iranicum</name>
    <dbReference type="NCBI Taxonomy" id="912594"/>
    <lineage>
        <taxon>Bacteria</taxon>
        <taxon>Bacillati</taxon>
        <taxon>Actinomycetota</taxon>
        <taxon>Actinomycetes</taxon>
        <taxon>Mycobacteriales</taxon>
        <taxon>Mycobacteriaceae</taxon>
        <taxon>Mycolicibacterium</taxon>
    </lineage>
</organism>
<dbReference type="Gene3D" id="3.90.25.10">
    <property type="entry name" value="UDP-galactose 4-epimerase, domain 1"/>
    <property type="match status" value="1"/>
</dbReference>
<dbReference type="STRING" id="912594.AWC12_12870"/>
<accession>A0A178M3T4</accession>
<dbReference type="RefSeq" id="WP_064279965.1">
    <property type="nucleotide sequence ID" value="NZ_LWCS01000002.1"/>
</dbReference>
<dbReference type="Gene3D" id="3.40.50.720">
    <property type="entry name" value="NAD(P)-binding Rossmann-like Domain"/>
    <property type="match status" value="1"/>
</dbReference>
<dbReference type="Proteomes" id="UP000078396">
    <property type="component" value="Unassembled WGS sequence"/>
</dbReference>
<gene>
    <name evidence="1" type="ORF">A4X20_02585</name>
</gene>
<name>A0A178M3T4_MYCIR</name>
<dbReference type="InterPro" id="IPR051604">
    <property type="entry name" value="Ergot_Alk_Oxidoreductase"/>
</dbReference>
<dbReference type="InterPro" id="IPR036291">
    <property type="entry name" value="NAD(P)-bd_dom_sf"/>
</dbReference>
<dbReference type="SUPFAM" id="SSF51735">
    <property type="entry name" value="NAD(P)-binding Rossmann-fold domains"/>
    <property type="match status" value="1"/>
</dbReference>
<protein>
    <submittedName>
        <fullName evidence="1">NAD(P)-dependent oxidoreductase</fullName>
    </submittedName>
</protein>
<dbReference type="PANTHER" id="PTHR43162:SF1">
    <property type="entry name" value="PRESTALK A DIFFERENTIATION PROTEIN A"/>
    <property type="match status" value="1"/>
</dbReference>
<evidence type="ECO:0000313" key="1">
    <source>
        <dbReference type="EMBL" id="OAN41763.1"/>
    </source>
</evidence>
<dbReference type="PANTHER" id="PTHR43162">
    <property type="match status" value="1"/>
</dbReference>
<dbReference type="OrthoDB" id="3510772at2"/>
<evidence type="ECO:0000313" key="2">
    <source>
        <dbReference type="Proteomes" id="UP000078396"/>
    </source>
</evidence>
<reference evidence="1 2" key="1">
    <citation type="submission" date="2016-04" db="EMBL/GenBank/DDBJ databases">
        <title>Draft Genome Sequences of Staphylococcus capitis Strain H36, S. capitis Strain H65, S. cohnii Strain H62, S. hominis Strain H69, Mycobacterium iranicum Strain H39, Plantibacter sp. Strain H53, Pseudomonas oryzihabitans Strain H72, and Microbacterium sp. Strain H83, isolated from residential settings.</title>
        <authorList>
            <person name="Lymperopoulou D."/>
            <person name="Adams R.I."/>
            <person name="Lindow S."/>
            <person name="Coil D.A."/>
            <person name="Jospin G."/>
            <person name="Eisen J.A."/>
        </authorList>
    </citation>
    <scope>NUCLEOTIDE SEQUENCE [LARGE SCALE GENOMIC DNA]</scope>
    <source>
        <strain evidence="1 2">H39</strain>
    </source>
</reference>
<sequence>MRAPVLVTGATGNTGSAVSRLLANAEVGVRKASRRPGPDGIRFDWNDPQTYTPALADVERMYLVAPIGEAEPAPIVQPFLEIGLRQGLRRVVLLSSSAVDPGESGLGALHRLVTDLLPEWAILRPSWFMQNFVGEHPVAHGLRRGVVTTATGDGRIGFVDTEDIAAVATHCLLRDDAPNSELVITGPQALSYAEVCTLAAELTGRSIRHIAVGTAERAAQIAATGVPREFAAILATMDEEIRQGSEDRVTDTVSRLTGRPGTSVAQFLARHRDLL</sequence>
<dbReference type="AlphaFoldDB" id="A0A178M3T4"/>
<dbReference type="EMBL" id="LWCS01000002">
    <property type="protein sequence ID" value="OAN41763.1"/>
    <property type="molecule type" value="Genomic_DNA"/>
</dbReference>
<proteinExistence type="predicted"/>